<accession>A0A225E4E0</accession>
<evidence type="ECO:0000313" key="3">
    <source>
        <dbReference type="Proteomes" id="UP000214646"/>
    </source>
</evidence>
<keyword evidence="3" id="KW-1185">Reference proteome</keyword>
<sequence>MKTLPAAFRHRVVALTDDGLTTSEIADVLGVSTAWVRSLKALHRSGEPLEPKSRANTRRSLAEREGERIRAHIRTTPGTTLEDLKQDLQLDTSVSNLGRALRDLKISLKKKCGGRRSGIARMWPPIGCGGRCSPTGSIPGV</sequence>
<evidence type="ECO:0000256" key="1">
    <source>
        <dbReference type="SAM" id="MobiDB-lite"/>
    </source>
</evidence>
<comment type="caution">
    <text evidence="2">The sequence shown here is derived from an EMBL/GenBank/DDBJ whole genome shotgun (WGS) entry which is preliminary data.</text>
</comment>
<dbReference type="RefSeq" id="WP_143393082.1">
    <property type="nucleotide sequence ID" value="NZ_NIDE01000004.1"/>
</dbReference>
<feature type="region of interest" description="Disordered" evidence="1">
    <location>
        <begin position="45"/>
        <end position="65"/>
    </location>
</feature>
<dbReference type="AlphaFoldDB" id="A0A225E4E0"/>
<organism evidence="2 3">
    <name type="scientific">Fimbriiglobus ruber</name>
    <dbReference type="NCBI Taxonomy" id="1908690"/>
    <lineage>
        <taxon>Bacteria</taxon>
        <taxon>Pseudomonadati</taxon>
        <taxon>Planctomycetota</taxon>
        <taxon>Planctomycetia</taxon>
        <taxon>Gemmatales</taxon>
        <taxon>Gemmataceae</taxon>
        <taxon>Fimbriiglobus</taxon>
    </lineage>
</organism>
<reference evidence="3" key="1">
    <citation type="submission" date="2017-06" db="EMBL/GenBank/DDBJ databases">
        <title>Genome analysis of Fimbriiglobus ruber SP5, the first member of the order Planctomycetales with confirmed chitinolytic capability.</title>
        <authorList>
            <person name="Ravin N.V."/>
            <person name="Rakitin A.L."/>
            <person name="Ivanova A.A."/>
            <person name="Beletsky A.V."/>
            <person name="Kulichevskaya I.S."/>
            <person name="Mardanov A.V."/>
            <person name="Dedysh S.N."/>
        </authorList>
    </citation>
    <scope>NUCLEOTIDE SEQUENCE [LARGE SCALE GENOMIC DNA]</scope>
    <source>
        <strain evidence="3">SP5</strain>
    </source>
</reference>
<dbReference type="OrthoDB" id="266329at2"/>
<name>A0A225E4E0_9BACT</name>
<evidence type="ECO:0000313" key="2">
    <source>
        <dbReference type="EMBL" id="OWK43277.1"/>
    </source>
</evidence>
<dbReference type="Pfam" id="PF13384">
    <property type="entry name" value="HTH_23"/>
    <property type="match status" value="1"/>
</dbReference>
<dbReference type="EMBL" id="NIDE01000004">
    <property type="protein sequence ID" value="OWK43277.1"/>
    <property type="molecule type" value="Genomic_DNA"/>
</dbReference>
<gene>
    <name evidence="2" type="ORF">FRUB_02876</name>
</gene>
<dbReference type="Proteomes" id="UP000214646">
    <property type="component" value="Unassembled WGS sequence"/>
</dbReference>
<protein>
    <submittedName>
        <fullName evidence="2">Uncharacterized protein</fullName>
    </submittedName>
</protein>
<dbReference type="InterPro" id="IPR009057">
    <property type="entry name" value="Homeodomain-like_sf"/>
</dbReference>
<dbReference type="SUPFAM" id="SSF46689">
    <property type="entry name" value="Homeodomain-like"/>
    <property type="match status" value="1"/>
</dbReference>
<proteinExistence type="predicted"/>